<comment type="caution">
    <text evidence="1">The sequence shown here is derived from an EMBL/GenBank/DDBJ whole genome shotgun (WGS) entry which is preliminary data.</text>
</comment>
<evidence type="ECO:0000313" key="2">
    <source>
        <dbReference type="Proteomes" id="UP001628179"/>
    </source>
</evidence>
<dbReference type="Proteomes" id="UP001628179">
    <property type="component" value="Unassembled WGS sequence"/>
</dbReference>
<keyword evidence="2" id="KW-1185">Reference proteome</keyword>
<evidence type="ECO:0000313" key="1">
    <source>
        <dbReference type="EMBL" id="GAB1312057.1"/>
    </source>
</evidence>
<dbReference type="RefSeq" id="XP_070913790.1">
    <property type="nucleotide sequence ID" value="XM_071057689.1"/>
</dbReference>
<dbReference type="GeneID" id="98173012"/>
<gene>
    <name evidence="1" type="ORF">MFIFM68171_02267</name>
</gene>
<accession>A0ABQ0G2T0</accession>
<dbReference type="EMBL" id="BAAFSV010000001">
    <property type="protein sequence ID" value="GAB1312057.1"/>
    <property type="molecule type" value="Genomic_DNA"/>
</dbReference>
<reference evidence="1 2" key="1">
    <citation type="submission" date="2024-09" db="EMBL/GenBank/DDBJ databases">
        <title>Itraconazole resistance in Madurella fahalii resulting from another homologue of gene encoding cytochrome P450 14-alpha sterol demethylase (CYP51).</title>
        <authorList>
            <person name="Yoshioka I."/>
            <person name="Fahal A.H."/>
            <person name="Kaneko S."/>
            <person name="Yaguchi T."/>
        </authorList>
    </citation>
    <scope>NUCLEOTIDE SEQUENCE [LARGE SCALE GENOMIC DNA]</scope>
    <source>
        <strain evidence="1 2">IFM 68171</strain>
    </source>
</reference>
<name>A0ABQ0G2T0_9PEZI</name>
<proteinExistence type="predicted"/>
<sequence length="66" mass="7690">MSIPDAKFLFFIDVLDEYSGNHNELADMIAVLCSKPSIKICLSSREWPIFGYYFREDIELASFHVR</sequence>
<protein>
    <submittedName>
        <fullName evidence="1">Uncharacterized protein</fullName>
    </submittedName>
</protein>
<organism evidence="1 2">
    <name type="scientific">Madurella fahalii</name>
    <dbReference type="NCBI Taxonomy" id="1157608"/>
    <lineage>
        <taxon>Eukaryota</taxon>
        <taxon>Fungi</taxon>
        <taxon>Dikarya</taxon>
        <taxon>Ascomycota</taxon>
        <taxon>Pezizomycotina</taxon>
        <taxon>Sordariomycetes</taxon>
        <taxon>Sordariomycetidae</taxon>
        <taxon>Sordariales</taxon>
        <taxon>Sordariales incertae sedis</taxon>
        <taxon>Madurella</taxon>
    </lineage>
</organism>